<dbReference type="SUPFAM" id="SSF52540">
    <property type="entry name" value="P-loop containing nucleoside triphosphate hydrolases"/>
    <property type="match status" value="1"/>
</dbReference>
<accession>A0A0P0XXF1</accession>
<dbReference type="PROSITE" id="PS51194">
    <property type="entry name" value="HELICASE_CTER"/>
    <property type="match status" value="1"/>
</dbReference>
<keyword evidence="4" id="KW-1185">Reference proteome</keyword>
<dbReference type="PANTHER" id="PTHR45629:SF7">
    <property type="entry name" value="DNA EXCISION REPAIR PROTEIN ERCC-6-RELATED"/>
    <property type="match status" value="1"/>
</dbReference>
<feature type="non-terminal residue" evidence="3">
    <location>
        <position position="1"/>
    </location>
</feature>
<dbReference type="InterPro" id="IPR027417">
    <property type="entry name" value="P-loop_NTPase"/>
</dbReference>
<dbReference type="EMBL" id="AP014966">
    <property type="protein sequence ID" value="BAT12111.1"/>
    <property type="molecule type" value="Genomic_DNA"/>
</dbReference>
<reference evidence="3 4" key="3">
    <citation type="journal article" date="2013" name="Rice">
        <title>Improvement of the Oryza sativa Nipponbare reference genome using next generation sequence and optical map data.</title>
        <authorList>
            <person name="Kawahara Y."/>
            <person name="de la Bastide M."/>
            <person name="Hamilton J.P."/>
            <person name="Kanamori H."/>
            <person name="McCombie W.R."/>
            <person name="Ouyang S."/>
            <person name="Schwartz D.C."/>
            <person name="Tanaka T."/>
            <person name="Wu J."/>
            <person name="Zhou S."/>
            <person name="Childs K.L."/>
            <person name="Davidson R.M."/>
            <person name="Lin H."/>
            <person name="Quesada-Ocampo L."/>
            <person name="Vaillancourt B."/>
            <person name="Sakai H."/>
            <person name="Lee S.S."/>
            <person name="Kim J."/>
            <person name="Numa H."/>
            <person name="Itoh T."/>
            <person name="Buell C.R."/>
            <person name="Matsumoto T."/>
        </authorList>
    </citation>
    <scope>NUCLEOTIDE SEQUENCE [LARGE SCALE GENOMIC DNA]</scope>
    <source>
        <strain evidence="4">cv. Nipponbare</strain>
    </source>
</reference>
<dbReference type="Proteomes" id="UP000059680">
    <property type="component" value="Chromosome 10"/>
</dbReference>
<evidence type="ECO:0000259" key="2">
    <source>
        <dbReference type="PROSITE" id="PS51194"/>
    </source>
</evidence>
<dbReference type="Gramene" id="Os10t0566050-01">
    <property type="protein sequence ID" value="Os10t0566050-01"/>
    <property type="gene ID" value="Os10g0566050"/>
</dbReference>
<dbReference type="FunCoup" id="A0A0P0XXF1">
    <property type="interactions" value="1"/>
</dbReference>
<dbReference type="PANTHER" id="PTHR45629">
    <property type="entry name" value="SNF2/RAD54 FAMILY MEMBER"/>
    <property type="match status" value="1"/>
</dbReference>
<reference evidence="3 4" key="2">
    <citation type="journal article" date="2013" name="Plant Cell Physiol.">
        <title>Rice Annotation Project Database (RAP-DB): an integrative and interactive database for rice genomics.</title>
        <authorList>
            <person name="Sakai H."/>
            <person name="Lee S.S."/>
            <person name="Tanaka T."/>
            <person name="Numa H."/>
            <person name="Kim J."/>
            <person name="Kawahara Y."/>
            <person name="Wakimoto H."/>
            <person name="Yang C.C."/>
            <person name="Iwamoto M."/>
            <person name="Abe T."/>
            <person name="Yamada Y."/>
            <person name="Muto A."/>
            <person name="Inokuchi H."/>
            <person name="Ikemura T."/>
            <person name="Matsumoto T."/>
            <person name="Sasaki T."/>
            <person name="Itoh T."/>
        </authorList>
    </citation>
    <scope>NUCLEOTIDE SEQUENCE [LARGE SCALE GENOMIC DNA]</scope>
    <source>
        <strain evidence="4">cv. Nipponbare</strain>
    </source>
</reference>
<feature type="domain" description="Helicase C-terminal" evidence="2">
    <location>
        <begin position="1"/>
        <end position="94"/>
    </location>
</feature>
<dbReference type="SMART" id="SM00490">
    <property type="entry name" value="HELICc"/>
    <property type="match status" value="1"/>
</dbReference>
<dbReference type="STRING" id="39947.A0A0P0XXF1"/>
<dbReference type="PaxDb" id="39947-A0A0P0XXF1"/>
<dbReference type="CDD" id="cd18793">
    <property type="entry name" value="SF2_C_SNF"/>
    <property type="match status" value="1"/>
</dbReference>
<dbReference type="InterPro" id="IPR001650">
    <property type="entry name" value="Helicase_C-like"/>
</dbReference>
<name>A0A0P0XXF1_ORYSJ</name>
<protein>
    <submittedName>
        <fullName evidence="3">Os10g0566050 protein</fullName>
    </submittedName>
</protein>
<dbReference type="InterPro" id="IPR050496">
    <property type="entry name" value="SNF2_RAD54_helicase_repair"/>
</dbReference>
<sequence>SSKRALSTIVDPSKMIRMDGKTPQKQRPMLIQEFQQTNRWSLFLITTNVGGVGITLTKATRVIVFDPAKNPSNDTQVLIEPIALGKIKMSLCID</sequence>
<organism evidence="3 4">
    <name type="scientific">Oryza sativa subsp. japonica</name>
    <name type="common">Rice</name>
    <dbReference type="NCBI Taxonomy" id="39947"/>
    <lineage>
        <taxon>Eukaryota</taxon>
        <taxon>Viridiplantae</taxon>
        <taxon>Streptophyta</taxon>
        <taxon>Embryophyta</taxon>
        <taxon>Tracheophyta</taxon>
        <taxon>Spermatophyta</taxon>
        <taxon>Magnoliopsida</taxon>
        <taxon>Liliopsida</taxon>
        <taxon>Poales</taxon>
        <taxon>Poaceae</taxon>
        <taxon>BOP clade</taxon>
        <taxon>Oryzoideae</taxon>
        <taxon>Oryzeae</taxon>
        <taxon>Oryzinae</taxon>
        <taxon>Oryza</taxon>
        <taxon>Oryza sativa</taxon>
    </lineage>
</organism>
<keyword evidence="1" id="KW-0378">Hydrolase</keyword>
<dbReference type="Pfam" id="PF00271">
    <property type="entry name" value="Helicase_C"/>
    <property type="match status" value="1"/>
</dbReference>
<dbReference type="GO" id="GO:0016787">
    <property type="term" value="F:hydrolase activity"/>
    <property type="evidence" value="ECO:0007669"/>
    <property type="project" value="UniProtKB-KW"/>
</dbReference>
<evidence type="ECO:0000256" key="1">
    <source>
        <dbReference type="ARBA" id="ARBA00022801"/>
    </source>
</evidence>
<dbReference type="InterPro" id="IPR049730">
    <property type="entry name" value="SNF2/RAD54-like_C"/>
</dbReference>
<dbReference type="eggNOG" id="KOG0387">
    <property type="taxonomic scope" value="Eukaryota"/>
</dbReference>
<proteinExistence type="predicted"/>
<dbReference type="AlphaFoldDB" id="A0A0P0XXF1"/>
<gene>
    <name evidence="3" type="ordered locus">Os10g0566050</name>
    <name evidence="3" type="ORF">OSNPB_100566050</name>
</gene>
<evidence type="ECO:0000313" key="4">
    <source>
        <dbReference type="Proteomes" id="UP000059680"/>
    </source>
</evidence>
<dbReference type="SMR" id="A0A0P0XXF1"/>
<dbReference type="InParanoid" id="A0A0P0XXF1"/>
<evidence type="ECO:0000313" key="3">
    <source>
        <dbReference type="EMBL" id="BAT12111.1"/>
    </source>
</evidence>
<dbReference type="Gene3D" id="3.40.50.300">
    <property type="entry name" value="P-loop containing nucleotide triphosphate hydrolases"/>
    <property type="match status" value="1"/>
</dbReference>
<reference evidence="4" key="1">
    <citation type="journal article" date="2005" name="Nature">
        <title>The map-based sequence of the rice genome.</title>
        <authorList>
            <consortium name="International rice genome sequencing project (IRGSP)"/>
            <person name="Matsumoto T."/>
            <person name="Wu J."/>
            <person name="Kanamori H."/>
            <person name="Katayose Y."/>
            <person name="Fujisawa M."/>
            <person name="Namiki N."/>
            <person name="Mizuno H."/>
            <person name="Yamamoto K."/>
            <person name="Antonio B.A."/>
            <person name="Baba T."/>
            <person name="Sakata K."/>
            <person name="Nagamura Y."/>
            <person name="Aoki H."/>
            <person name="Arikawa K."/>
            <person name="Arita K."/>
            <person name="Bito T."/>
            <person name="Chiden Y."/>
            <person name="Fujitsuka N."/>
            <person name="Fukunaka R."/>
            <person name="Hamada M."/>
            <person name="Harada C."/>
            <person name="Hayashi A."/>
            <person name="Hijishita S."/>
            <person name="Honda M."/>
            <person name="Hosokawa S."/>
            <person name="Ichikawa Y."/>
            <person name="Idonuma A."/>
            <person name="Iijima M."/>
            <person name="Ikeda M."/>
            <person name="Ikeno M."/>
            <person name="Ito K."/>
            <person name="Ito S."/>
            <person name="Ito T."/>
            <person name="Ito Y."/>
            <person name="Ito Y."/>
            <person name="Iwabuchi A."/>
            <person name="Kamiya K."/>
            <person name="Karasawa W."/>
            <person name="Kurita K."/>
            <person name="Katagiri S."/>
            <person name="Kikuta A."/>
            <person name="Kobayashi H."/>
            <person name="Kobayashi N."/>
            <person name="Machita K."/>
            <person name="Maehara T."/>
            <person name="Masukawa M."/>
            <person name="Mizubayashi T."/>
            <person name="Mukai Y."/>
            <person name="Nagasaki H."/>
            <person name="Nagata Y."/>
            <person name="Naito S."/>
            <person name="Nakashima M."/>
            <person name="Nakama Y."/>
            <person name="Nakamichi Y."/>
            <person name="Nakamura M."/>
            <person name="Meguro A."/>
            <person name="Negishi M."/>
            <person name="Ohta I."/>
            <person name="Ohta T."/>
            <person name="Okamoto M."/>
            <person name="Ono N."/>
            <person name="Saji S."/>
            <person name="Sakaguchi M."/>
            <person name="Sakai K."/>
            <person name="Shibata M."/>
            <person name="Shimokawa T."/>
            <person name="Song J."/>
            <person name="Takazaki Y."/>
            <person name="Terasawa K."/>
            <person name="Tsugane M."/>
            <person name="Tsuji K."/>
            <person name="Ueda S."/>
            <person name="Waki K."/>
            <person name="Yamagata H."/>
            <person name="Yamamoto M."/>
            <person name="Yamamoto S."/>
            <person name="Yamane H."/>
            <person name="Yoshiki S."/>
            <person name="Yoshihara R."/>
            <person name="Yukawa K."/>
            <person name="Zhong H."/>
            <person name="Yano M."/>
            <person name="Yuan Q."/>
            <person name="Ouyang S."/>
            <person name="Liu J."/>
            <person name="Jones K.M."/>
            <person name="Gansberger K."/>
            <person name="Moffat K."/>
            <person name="Hill J."/>
            <person name="Bera J."/>
            <person name="Fadrosh D."/>
            <person name="Jin S."/>
            <person name="Johri S."/>
            <person name="Kim M."/>
            <person name="Overton L."/>
            <person name="Reardon M."/>
            <person name="Tsitrin T."/>
            <person name="Vuong H."/>
            <person name="Weaver B."/>
            <person name="Ciecko A."/>
            <person name="Tallon L."/>
            <person name="Jackson J."/>
            <person name="Pai G."/>
            <person name="Aken S.V."/>
            <person name="Utterback T."/>
            <person name="Reidmuller S."/>
            <person name="Feldblyum T."/>
            <person name="Hsiao J."/>
            <person name="Zismann V."/>
            <person name="Iobst S."/>
            <person name="de Vazeille A.R."/>
            <person name="Buell C.R."/>
            <person name="Ying K."/>
            <person name="Li Y."/>
            <person name="Lu T."/>
            <person name="Huang Y."/>
            <person name="Zhao Q."/>
            <person name="Feng Q."/>
            <person name="Zhang L."/>
            <person name="Zhu J."/>
            <person name="Weng Q."/>
            <person name="Mu J."/>
            <person name="Lu Y."/>
            <person name="Fan D."/>
            <person name="Liu Y."/>
            <person name="Guan J."/>
            <person name="Zhang Y."/>
            <person name="Yu S."/>
            <person name="Liu X."/>
            <person name="Zhang Y."/>
            <person name="Hong G."/>
            <person name="Han B."/>
            <person name="Choisne N."/>
            <person name="Demange N."/>
            <person name="Orjeda G."/>
            <person name="Samain S."/>
            <person name="Cattolico L."/>
            <person name="Pelletier E."/>
            <person name="Couloux A."/>
            <person name="Segurens B."/>
            <person name="Wincker P."/>
            <person name="D'Hont A."/>
            <person name="Scarpelli C."/>
            <person name="Weissenbach J."/>
            <person name="Salanoubat M."/>
            <person name="Quetier F."/>
            <person name="Yu Y."/>
            <person name="Kim H.R."/>
            <person name="Rambo T."/>
            <person name="Currie J."/>
            <person name="Collura K."/>
            <person name="Luo M."/>
            <person name="Yang T."/>
            <person name="Ammiraju J.S.S."/>
            <person name="Engler F."/>
            <person name="Soderlund C."/>
            <person name="Wing R.A."/>
            <person name="Palmer L.E."/>
            <person name="de la Bastide M."/>
            <person name="Spiegel L."/>
            <person name="Nascimento L."/>
            <person name="Zutavern T."/>
            <person name="O'Shaughnessy A."/>
            <person name="Dike S."/>
            <person name="Dedhia N."/>
            <person name="Preston R."/>
            <person name="Balija V."/>
            <person name="McCombie W.R."/>
            <person name="Chow T."/>
            <person name="Chen H."/>
            <person name="Chung M."/>
            <person name="Chen C."/>
            <person name="Shaw J."/>
            <person name="Wu H."/>
            <person name="Hsiao K."/>
            <person name="Chao Y."/>
            <person name="Chu M."/>
            <person name="Cheng C."/>
            <person name="Hour A."/>
            <person name="Lee P."/>
            <person name="Lin S."/>
            <person name="Lin Y."/>
            <person name="Liou J."/>
            <person name="Liu S."/>
            <person name="Hsing Y."/>
            <person name="Raghuvanshi S."/>
            <person name="Mohanty A."/>
            <person name="Bharti A.K."/>
            <person name="Gaur A."/>
            <person name="Gupta V."/>
            <person name="Kumar D."/>
            <person name="Ravi V."/>
            <person name="Vij S."/>
            <person name="Kapur A."/>
            <person name="Khurana P."/>
            <person name="Khurana P."/>
            <person name="Khurana J.P."/>
            <person name="Tyagi A.K."/>
            <person name="Gaikwad K."/>
            <person name="Singh A."/>
            <person name="Dalal V."/>
            <person name="Srivastava S."/>
            <person name="Dixit A."/>
            <person name="Pal A.K."/>
            <person name="Ghazi I.A."/>
            <person name="Yadav M."/>
            <person name="Pandit A."/>
            <person name="Bhargava A."/>
            <person name="Sureshbabu K."/>
            <person name="Batra K."/>
            <person name="Sharma T.R."/>
            <person name="Mohapatra T."/>
            <person name="Singh N.K."/>
            <person name="Messing J."/>
            <person name="Nelson A.B."/>
            <person name="Fuks G."/>
            <person name="Kavchok S."/>
            <person name="Keizer G."/>
            <person name="Linton E."/>
            <person name="Llaca V."/>
            <person name="Song R."/>
            <person name="Tanyolac B."/>
            <person name="Young S."/>
            <person name="Ho-Il K."/>
            <person name="Hahn J.H."/>
            <person name="Sangsakoo G."/>
            <person name="Vanavichit A."/>
            <person name="de Mattos Luiz.A.T."/>
            <person name="Zimmer P.D."/>
            <person name="Malone G."/>
            <person name="Dellagostin O."/>
            <person name="de Oliveira A.C."/>
            <person name="Bevan M."/>
            <person name="Bancroft I."/>
            <person name="Minx P."/>
            <person name="Cordum H."/>
            <person name="Wilson R."/>
            <person name="Cheng Z."/>
            <person name="Jin W."/>
            <person name="Jiang J."/>
            <person name="Leong S.A."/>
            <person name="Iwama H."/>
            <person name="Gojobori T."/>
            <person name="Itoh T."/>
            <person name="Niimura Y."/>
            <person name="Fujii Y."/>
            <person name="Habara T."/>
            <person name="Sakai H."/>
            <person name="Sato Y."/>
            <person name="Wilson G."/>
            <person name="Kumar K."/>
            <person name="McCouch S."/>
            <person name="Juretic N."/>
            <person name="Hoen D."/>
            <person name="Wright S."/>
            <person name="Bruskiewich R."/>
            <person name="Bureau T."/>
            <person name="Miyao A."/>
            <person name="Hirochika H."/>
            <person name="Nishikawa T."/>
            <person name="Kadowaki K."/>
            <person name="Sugiura M."/>
            <person name="Burr B."/>
            <person name="Sasaki T."/>
        </authorList>
    </citation>
    <scope>NUCLEOTIDE SEQUENCE [LARGE SCALE GENOMIC DNA]</scope>
    <source>
        <strain evidence="4">cv. Nipponbare</strain>
    </source>
</reference>